<dbReference type="PANTHER" id="PTHR21342">
    <property type="entry name" value="PHOSPHOPANTETHEINE ADENYLYLTRANSFERASE"/>
    <property type="match status" value="1"/>
</dbReference>
<dbReference type="InterPro" id="IPR004821">
    <property type="entry name" value="Cyt_trans-like"/>
</dbReference>
<dbReference type="HAMAP" id="MF_00243">
    <property type="entry name" value="NMN_adenylyltr"/>
    <property type="match status" value="1"/>
</dbReference>
<dbReference type="EC" id="2.7.7.1" evidence="4"/>
<evidence type="ECO:0000313" key="6">
    <source>
        <dbReference type="EMBL" id="AIF01456.1"/>
    </source>
</evidence>
<reference evidence="6" key="1">
    <citation type="journal article" date="2014" name="Genome Biol. Evol.">
        <title>Pangenome evidence for extensive interdomain horizontal transfer affecting lineage core and shell genes in uncultured planktonic thaumarchaeota and euryarchaeota.</title>
        <authorList>
            <person name="Deschamps P."/>
            <person name="Zivanovic Y."/>
            <person name="Moreira D."/>
            <person name="Rodriguez-Valera F."/>
            <person name="Lopez-Garcia P."/>
        </authorList>
    </citation>
    <scope>NUCLEOTIDE SEQUENCE</scope>
</reference>
<keyword evidence="4" id="KW-0963">Cytoplasm</keyword>
<dbReference type="NCBIfam" id="TIGR00125">
    <property type="entry name" value="cyt_tran_rel"/>
    <property type="match status" value="1"/>
</dbReference>
<gene>
    <name evidence="6" type="primary">nadM</name>
</gene>
<dbReference type="GO" id="GO:0005524">
    <property type="term" value="F:ATP binding"/>
    <property type="evidence" value="ECO:0007669"/>
    <property type="project" value="UniProtKB-KW"/>
</dbReference>
<comment type="similarity">
    <text evidence="1 4">Belongs to the archaeal NMN adenylyltransferase family.</text>
</comment>
<keyword evidence="4" id="KW-0067">ATP-binding</keyword>
<evidence type="ECO:0000256" key="3">
    <source>
        <dbReference type="ARBA" id="ARBA00022695"/>
    </source>
</evidence>
<dbReference type="EMBL" id="KF900621">
    <property type="protein sequence ID" value="AIF01456.1"/>
    <property type="molecule type" value="Genomic_DNA"/>
</dbReference>
<dbReference type="SUPFAM" id="SSF52374">
    <property type="entry name" value="Nucleotidylyl transferase"/>
    <property type="match status" value="1"/>
</dbReference>
<dbReference type="GO" id="GO:0009435">
    <property type="term" value="P:NAD+ biosynthetic process"/>
    <property type="evidence" value="ECO:0007669"/>
    <property type="project" value="UniProtKB-UniRule"/>
</dbReference>
<name>A0A075GBM2_9EURY</name>
<evidence type="ECO:0000259" key="5">
    <source>
        <dbReference type="Pfam" id="PF01467"/>
    </source>
</evidence>
<keyword evidence="3 4" id="KW-0548">Nucleotidyltransferase</keyword>
<protein>
    <recommendedName>
        <fullName evidence="4">Nicotinamide-nucleotide adenylyltransferase</fullName>
        <ecNumber evidence="4">2.7.7.1</ecNumber>
    </recommendedName>
    <alternativeName>
        <fullName evidence="4">NAD(+) diphosphorylase</fullName>
    </alternativeName>
    <alternativeName>
        <fullName evidence="4">NAD(+) pyrophosphorylase</fullName>
    </alternativeName>
    <alternativeName>
        <fullName evidence="4">NMN adenylyltransferase</fullName>
    </alternativeName>
</protein>
<dbReference type="InterPro" id="IPR006418">
    <property type="entry name" value="NMN_Atrans_arc"/>
</dbReference>
<keyword evidence="4" id="KW-0662">Pyridine nucleotide biosynthesis</keyword>
<dbReference type="PANTHER" id="PTHR21342:SF0">
    <property type="entry name" value="BIFUNCTIONAL NMN ADENYLYLTRANSFERASE_NUDIX HYDROLASE"/>
    <property type="match status" value="1"/>
</dbReference>
<accession>A0A075GBM2</accession>
<keyword evidence="4" id="KW-0520">NAD</keyword>
<sequence length="168" mass="18045">MSVALLPGRFQPFHRGHLAIAQTAVTDGHELLVMIGSAQEAATWENPFSAGERREMVAAGMAATGLSPRAIVAVEDIDDYDRWVAHVVARLGPFDCVYSANALVQRLFGTAGYPVIAPELQNRREWEGGAIRQALAVAGAWETALQPEVAALVLRYGGPERLRSLAPG</sequence>
<organism evidence="6">
    <name type="scientific">uncultured marine group II/III euryarchaeote KM3_148_H03</name>
    <dbReference type="NCBI Taxonomy" id="1457883"/>
    <lineage>
        <taxon>Archaea</taxon>
        <taxon>Methanobacteriati</taxon>
        <taxon>Methanobacteriota</taxon>
        <taxon>environmental samples</taxon>
    </lineage>
</organism>
<evidence type="ECO:0000256" key="4">
    <source>
        <dbReference type="HAMAP-Rule" id="MF_00243"/>
    </source>
</evidence>
<comment type="catalytic activity">
    <reaction evidence="4">
        <text>beta-nicotinamide D-ribonucleotide + ATP + H(+) = diphosphate + NAD(+)</text>
        <dbReference type="Rhea" id="RHEA:21360"/>
        <dbReference type="ChEBI" id="CHEBI:14649"/>
        <dbReference type="ChEBI" id="CHEBI:15378"/>
        <dbReference type="ChEBI" id="CHEBI:30616"/>
        <dbReference type="ChEBI" id="CHEBI:33019"/>
        <dbReference type="ChEBI" id="CHEBI:57540"/>
        <dbReference type="EC" id="2.7.7.1"/>
    </reaction>
</comment>
<evidence type="ECO:0000256" key="1">
    <source>
        <dbReference type="ARBA" id="ARBA00010124"/>
    </source>
</evidence>
<evidence type="ECO:0000256" key="2">
    <source>
        <dbReference type="ARBA" id="ARBA00022679"/>
    </source>
</evidence>
<dbReference type="UniPathway" id="UPA00253">
    <property type="reaction ID" value="UER00600"/>
</dbReference>
<keyword evidence="4" id="KW-0547">Nucleotide-binding</keyword>
<proteinExistence type="inferred from homology"/>
<comment type="pathway">
    <text evidence="4">Cofactor biosynthesis; NAD(+) biosynthesis; NAD(+) from nicotinamide D-ribonucleotide: step 1/1.</text>
</comment>
<dbReference type="InterPro" id="IPR014729">
    <property type="entry name" value="Rossmann-like_a/b/a_fold"/>
</dbReference>
<comment type="subcellular location">
    <subcellularLocation>
        <location evidence="4">Cytoplasm</location>
    </subcellularLocation>
</comment>
<dbReference type="Gene3D" id="3.40.50.620">
    <property type="entry name" value="HUPs"/>
    <property type="match status" value="1"/>
</dbReference>
<keyword evidence="2 4" id="KW-0808">Transferase</keyword>
<dbReference type="NCBIfam" id="NF002243">
    <property type="entry name" value="PRK01153.1"/>
    <property type="match status" value="1"/>
</dbReference>
<feature type="domain" description="Cytidyltransferase-like" evidence="5">
    <location>
        <begin position="5"/>
        <end position="59"/>
    </location>
</feature>
<dbReference type="AlphaFoldDB" id="A0A075GBM2"/>
<dbReference type="GO" id="GO:0000309">
    <property type="term" value="F:nicotinamide-nucleotide adenylyltransferase activity"/>
    <property type="evidence" value="ECO:0007669"/>
    <property type="project" value="UniProtKB-UniRule"/>
</dbReference>
<dbReference type="Pfam" id="PF01467">
    <property type="entry name" value="CTP_transf_like"/>
    <property type="match status" value="1"/>
</dbReference>
<dbReference type="GO" id="GO:0005737">
    <property type="term" value="C:cytoplasm"/>
    <property type="evidence" value="ECO:0007669"/>
    <property type="project" value="UniProtKB-SubCell"/>
</dbReference>